<dbReference type="Proteomes" id="UP001060275">
    <property type="component" value="Unassembled WGS sequence"/>
</dbReference>
<evidence type="ECO:0000313" key="1">
    <source>
        <dbReference type="EMBL" id="MCP8888037.1"/>
    </source>
</evidence>
<keyword evidence="2" id="KW-1185">Reference proteome</keyword>
<dbReference type="Gene3D" id="3.40.50.1000">
    <property type="entry name" value="HAD superfamily/HAD-like"/>
    <property type="match status" value="2"/>
</dbReference>
<dbReference type="RefSeq" id="WP_254675113.1">
    <property type="nucleotide sequence ID" value="NZ_JAMWDU010000004.1"/>
</dbReference>
<dbReference type="SUPFAM" id="SSF56784">
    <property type="entry name" value="HAD-like"/>
    <property type="match status" value="1"/>
</dbReference>
<dbReference type="NCBIfam" id="TIGR01484">
    <property type="entry name" value="HAD-SF-IIB"/>
    <property type="match status" value="1"/>
</dbReference>
<dbReference type="GO" id="GO:0016791">
    <property type="term" value="F:phosphatase activity"/>
    <property type="evidence" value="ECO:0007669"/>
    <property type="project" value="UniProtKB-ARBA"/>
</dbReference>
<comment type="caution">
    <text evidence="1">The sequence shown here is derived from an EMBL/GenBank/DDBJ whole genome shotgun (WGS) entry which is preliminary data.</text>
</comment>
<accession>A0A9Q4FT79</accession>
<evidence type="ECO:0000313" key="2">
    <source>
        <dbReference type="Proteomes" id="UP001060275"/>
    </source>
</evidence>
<name>A0A9Q4FT79_9HYPH</name>
<dbReference type="InterPro" id="IPR023214">
    <property type="entry name" value="HAD_sf"/>
</dbReference>
<reference evidence="1" key="1">
    <citation type="submission" date="2022-06" db="EMBL/GenBank/DDBJ databases">
        <title>Devosia sp. XJ19-45 genome assembly.</title>
        <authorList>
            <person name="Li B."/>
            <person name="Cai M."/>
            <person name="Nie G."/>
            <person name="Li W."/>
        </authorList>
    </citation>
    <scope>NUCLEOTIDE SEQUENCE</scope>
    <source>
        <strain evidence="1">XJ19-45</strain>
    </source>
</reference>
<dbReference type="InterPro" id="IPR036412">
    <property type="entry name" value="HAD-like_sf"/>
</dbReference>
<sequence>MMFQGPAPSPDDLSGVRYLFTDIDDTLTTKGRLLPQTYQALWDLHDAGIDIVPVTGGSAGWCEHIVRAWPVVAAIGESGAFVMTAKGNRAECEFWEDEAVQRQRQAQHMAAVLPLLGDRFRLAHDQHLRLADVAVDIVGHDRADVDALAARIRAIGGTVAISSVHINTWIGNYDKQAMSARVLHRLGVEDSDVARYVSFVGDSRNDAPMFGFVAKSFGVANIVPILGDLPQRPRWITSSPAGLGFVEIANALLQAGGR</sequence>
<dbReference type="AlphaFoldDB" id="A0A9Q4FT79"/>
<organism evidence="1 2">
    <name type="scientific">Devosia ureilytica</name>
    <dbReference type="NCBI Taxonomy" id="2952754"/>
    <lineage>
        <taxon>Bacteria</taxon>
        <taxon>Pseudomonadati</taxon>
        <taxon>Pseudomonadota</taxon>
        <taxon>Alphaproteobacteria</taxon>
        <taxon>Hyphomicrobiales</taxon>
        <taxon>Devosiaceae</taxon>
        <taxon>Devosia</taxon>
    </lineage>
</organism>
<proteinExistence type="predicted"/>
<keyword evidence="1" id="KW-0378">Hydrolase</keyword>
<dbReference type="InterPro" id="IPR006379">
    <property type="entry name" value="HAD-SF_hydro_IIB"/>
</dbReference>
<protein>
    <submittedName>
        <fullName evidence="1">HAD-IIB family hydrolase</fullName>
    </submittedName>
</protein>
<gene>
    <name evidence="1" type="ORF">NF348_13005</name>
</gene>
<dbReference type="EMBL" id="JAMWDU010000004">
    <property type="protein sequence ID" value="MCP8888037.1"/>
    <property type="molecule type" value="Genomic_DNA"/>
</dbReference>